<dbReference type="KEGG" id="nve:5519215"/>
<sequence length="296" mass="32497">GLLQFSLTEFPRAAGKVAIVTGGNCGIGYETARGLIRSGMTVIMGCRSEKAAESAIQHLKDEQPDARVRYIHLDLSDLSSVREFVKSFHQSENQLNVLVNNAGVMLTPYALTKDGFEQQIGICHFGHFLLTMLLLDTLKKSGTKDCHSRIVTVSSTAHSSGSINFEDLQSKKSYSRFGAYAQAKVANVLFTYALQRRLSIDSTHVTANALHPGVVNTELFRHLPWIARAPMGLFFLTPEQGAATSLYACLSPDLEGVGGKYLANCEVQSSSAYSYNEDIQERLWRVSRKLTGIGNE</sequence>
<dbReference type="PANTHER" id="PTHR43157:SF31">
    <property type="entry name" value="PHOSPHATIDYLINOSITOL-GLYCAN BIOSYNTHESIS CLASS F PROTEIN"/>
    <property type="match status" value="1"/>
</dbReference>
<dbReference type="Gene3D" id="3.40.50.720">
    <property type="entry name" value="NAD(P)-binding Rossmann-like Domain"/>
    <property type="match status" value="1"/>
</dbReference>
<reference evidence="3 4" key="1">
    <citation type="journal article" date="2007" name="Science">
        <title>Sea anemone genome reveals ancestral eumetazoan gene repertoire and genomic organization.</title>
        <authorList>
            <person name="Putnam N.H."/>
            <person name="Srivastava M."/>
            <person name="Hellsten U."/>
            <person name="Dirks B."/>
            <person name="Chapman J."/>
            <person name="Salamov A."/>
            <person name="Terry A."/>
            <person name="Shapiro H."/>
            <person name="Lindquist E."/>
            <person name="Kapitonov V.V."/>
            <person name="Jurka J."/>
            <person name="Genikhovich G."/>
            <person name="Grigoriev I.V."/>
            <person name="Lucas S.M."/>
            <person name="Steele R.E."/>
            <person name="Finnerty J.R."/>
            <person name="Technau U."/>
            <person name="Martindale M.Q."/>
            <person name="Rokhsar D.S."/>
        </authorList>
    </citation>
    <scope>NUCLEOTIDE SEQUENCE [LARGE SCALE GENOMIC DNA]</scope>
    <source>
        <strain evidence="4">CH2 X CH6</strain>
    </source>
</reference>
<protein>
    <submittedName>
        <fullName evidence="3">Uncharacterized protein</fullName>
    </submittedName>
</protein>
<dbReference type="STRING" id="45351.A7RNF1"/>
<dbReference type="Proteomes" id="UP000001593">
    <property type="component" value="Unassembled WGS sequence"/>
</dbReference>
<organism evidence="3 4">
    <name type="scientific">Nematostella vectensis</name>
    <name type="common">Starlet sea anemone</name>
    <dbReference type="NCBI Taxonomy" id="45351"/>
    <lineage>
        <taxon>Eukaryota</taxon>
        <taxon>Metazoa</taxon>
        <taxon>Cnidaria</taxon>
        <taxon>Anthozoa</taxon>
        <taxon>Hexacorallia</taxon>
        <taxon>Actiniaria</taxon>
        <taxon>Edwardsiidae</taxon>
        <taxon>Nematostella</taxon>
    </lineage>
</organism>
<dbReference type="InterPro" id="IPR036291">
    <property type="entry name" value="NAD(P)-bd_dom_sf"/>
</dbReference>
<dbReference type="OMA" id="FTWFRYA"/>
<dbReference type="Pfam" id="PF00106">
    <property type="entry name" value="adh_short"/>
    <property type="match status" value="1"/>
</dbReference>
<dbReference type="EMBL" id="DS469522">
    <property type="protein sequence ID" value="EDO47050.1"/>
    <property type="molecule type" value="Genomic_DNA"/>
</dbReference>
<accession>A7RNF1</accession>
<evidence type="ECO:0000256" key="2">
    <source>
        <dbReference type="RuleBase" id="RU000363"/>
    </source>
</evidence>
<dbReference type="InParanoid" id="A7RNF1"/>
<name>A7RNF1_NEMVE</name>
<dbReference type="PRINTS" id="PR00080">
    <property type="entry name" value="SDRFAMILY"/>
</dbReference>
<dbReference type="InterPro" id="IPR002347">
    <property type="entry name" value="SDR_fam"/>
</dbReference>
<dbReference type="SUPFAM" id="SSF51735">
    <property type="entry name" value="NAD(P)-binding Rossmann-fold domains"/>
    <property type="match status" value="1"/>
</dbReference>
<dbReference type="eggNOG" id="KOG1208">
    <property type="taxonomic scope" value="Eukaryota"/>
</dbReference>
<dbReference type="AlphaFoldDB" id="A7RNF1"/>
<comment type="similarity">
    <text evidence="2">Belongs to the short-chain dehydrogenases/reductases (SDR) family.</text>
</comment>
<dbReference type="GO" id="GO:0016491">
    <property type="term" value="F:oxidoreductase activity"/>
    <property type="evidence" value="ECO:0007669"/>
    <property type="project" value="UniProtKB-KW"/>
</dbReference>
<keyword evidence="1" id="KW-0560">Oxidoreductase</keyword>
<proteinExistence type="inferred from homology"/>
<dbReference type="CDD" id="cd05327">
    <property type="entry name" value="retinol-DH_like_SDR_c_like"/>
    <property type="match status" value="1"/>
</dbReference>
<feature type="non-terminal residue" evidence="3">
    <location>
        <position position="1"/>
    </location>
</feature>
<evidence type="ECO:0000313" key="3">
    <source>
        <dbReference type="EMBL" id="EDO47050.1"/>
    </source>
</evidence>
<dbReference type="PANTHER" id="PTHR43157">
    <property type="entry name" value="PHOSPHATIDYLINOSITOL-GLYCAN BIOSYNTHESIS CLASS F PROTEIN-RELATED"/>
    <property type="match status" value="1"/>
</dbReference>
<dbReference type="PhylomeDB" id="A7RNF1"/>
<keyword evidence="4" id="KW-1185">Reference proteome</keyword>
<dbReference type="OrthoDB" id="191139at2759"/>
<dbReference type="HOGENOM" id="CLU_010194_44_5_1"/>
<dbReference type="NCBIfam" id="NF004846">
    <property type="entry name" value="PRK06197.1"/>
    <property type="match status" value="1"/>
</dbReference>
<gene>
    <name evidence="3" type="ORF">NEMVEDRAFT_v1g87569</name>
</gene>
<dbReference type="PRINTS" id="PR00081">
    <property type="entry name" value="GDHRDH"/>
</dbReference>
<evidence type="ECO:0000256" key="1">
    <source>
        <dbReference type="ARBA" id="ARBA00023002"/>
    </source>
</evidence>
<evidence type="ECO:0000313" key="4">
    <source>
        <dbReference type="Proteomes" id="UP000001593"/>
    </source>
</evidence>